<comment type="subcellular location">
    <subcellularLocation>
        <location evidence="1">Secreted</location>
    </subcellularLocation>
</comment>
<evidence type="ECO:0000313" key="20">
    <source>
        <dbReference type="EMBL" id="KAJ7187635.1"/>
    </source>
</evidence>
<evidence type="ECO:0000256" key="8">
    <source>
        <dbReference type="ARBA" id="ARBA00022837"/>
    </source>
</evidence>
<sequence length="364" mass="38749">MRLPIVLSLFSPVFAALINIDVGLNLPGLLGPGPGRCSKGRTSKNQACCVWFDVLDDLQEKLFDHGSCTFLTSTAQLTFHDAIAYSHTLGGNGADGSIMQHSDIETTYVANHGLVNIIGLQRAIAISHKVSFGDFIQFAGAVGLSNCPGAPKLEFLAGRPNSSTPAPDNLVPGPADSVTKIIERFADAGFNSDEMVDLLASHSVAAQHGIDPSIPGAPLDSTPGTFDSQFYIETLLAGTSFPGSTNSSAEALSPIRGEFRFQSDWAIARDPRTACEWQSFISEPSKLGEKFYTAMSKLATTGNTRSKLTDCSDVIPTPRFIQNAPYLPPGKHRSDIQASCKNQPFPNNIQTARGPVVSIAPVPS</sequence>
<keyword evidence="9 17" id="KW-0560">Oxidoreductase</keyword>
<comment type="cofactor">
    <cofactor evidence="15 17">
        <name>Ca(2+)</name>
        <dbReference type="ChEBI" id="CHEBI:29108"/>
    </cofactor>
    <text evidence="15 17">Binds 2 calcium ions per subunit.</text>
</comment>
<feature type="binding site" evidence="15">
    <location>
        <position position="220"/>
    </location>
    <ligand>
        <name>Ca(2+)</name>
        <dbReference type="ChEBI" id="CHEBI:29108"/>
        <label>2</label>
    </ligand>
</feature>
<dbReference type="InterPro" id="IPR024589">
    <property type="entry name" value="Ligninase_C"/>
</dbReference>
<dbReference type="InterPro" id="IPR002016">
    <property type="entry name" value="Haem_peroxidase"/>
</dbReference>
<evidence type="ECO:0000256" key="2">
    <source>
        <dbReference type="ARBA" id="ARBA00006089"/>
    </source>
</evidence>
<dbReference type="GO" id="GO:0020037">
    <property type="term" value="F:heme binding"/>
    <property type="evidence" value="ECO:0007669"/>
    <property type="project" value="UniProtKB-UniRule"/>
</dbReference>
<evidence type="ECO:0000256" key="3">
    <source>
        <dbReference type="ARBA" id="ARBA00022525"/>
    </source>
</evidence>
<feature type="binding site" evidence="15">
    <location>
        <position position="95"/>
    </location>
    <ligand>
        <name>Ca(2+)</name>
        <dbReference type="ChEBI" id="CHEBI:29108"/>
        <label>1</label>
    </ligand>
</feature>
<feature type="binding site" evidence="15">
    <location>
        <position position="227"/>
    </location>
    <ligand>
        <name>Ca(2+)</name>
        <dbReference type="ChEBI" id="CHEBI:29108"/>
        <label>2</label>
    </ligand>
</feature>
<keyword evidence="5 15" id="KW-0349">Heme</keyword>
<dbReference type="Pfam" id="PF11895">
    <property type="entry name" value="Peroxidase_ext"/>
    <property type="match status" value="1"/>
</dbReference>
<dbReference type="EC" id="1.11.1.-" evidence="17"/>
<comment type="caution">
    <text evidence="20">The sequence shown here is derived from an EMBL/GenBank/DDBJ whole genome shotgun (WGS) entry which is preliminary data.</text>
</comment>
<dbReference type="Pfam" id="PF00141">
    <property type="entry name" value="peroxidase"/>
    <property type="match status" value="1"/>
</dbReference>
<dbReference type="GO" id="GO:0000302">
    <property type="term" value="P:response to reactive oxygen species"/>
    <property type="evidence" value="ECO:0007669"/>
    <property type="project" value="TreeGrafter"/>
</dbReference>
<dbReference type="EMBL" id="JARJCW010000189">
    <property type="protein sequence ID" value="KAJ7187635.1"/>
    <property type="molecule type" value="Genomic_DNA"/>
</dbReference>
<keyword evidence="4 17" id="KW-0575">Peroxidase</keyword>
<accession>A0AAD6XX83</accession>
<evidence type="ECO:0000256" key="14">
    <source>
        <dbReference type="PIRSR" id="PIRSR601621-1"/>
    </source>
</evidence>
<protein>
    <recommendedName>
        <fullName evidence="17">Peroxidase</fullName>
        <ecNumber evidence="17">1.11.1.-</ecNumber>
    </recommendedName>
</protein>
<feature type="binding site" description="axial binding residue" evidence="15">
    <location>
        <position position="202"/>
    </location>
    <ligand>
        <name>heme b</name>
        <dbReference type="ChEBI" id="CHEBI:60344"/>
    </ligand>
    <ligandPart>
        <name>Fe</name>
        <dbReference type="ChEBI" id="CHEBI:18248"/>
    </ligandPart>
</feature>
<gene>
    <name evidence="20" type="ORF">GGX14DRAFT_553261</name>
</gene>
<name>A0AAD6XX83_9AGAR</name>
<evidence type="ECO:0000256" key="17">
    <source>
        <dbReference type="RuleBase" id="RU363051"/>
    </source>
</evidence>
<dbReference type="InterPro" id="IPR044831">
    <property type="entry name" value="Ccp1-like"/>
</dbReference>
<comment type="cofactor">
    <cofactor evidence="15">
        <name>heme b</name>
        <dbReference type="ChEBI" id="CHEBI:60344"/>
    </cofactor>
    <text evidence="15">Binds 1 heme b (iron(II)-protoporphyrin IX) group per subunit.</text>
</comment>
<evidence type="ECO:0000256" key="18">
    <source>
        <dbReference type="SAM" id="SignalP"/>
    </source>
</evidence>
<feature type="domain" description="Plant heme peroxidase family profile" evidence="19">
    <location>
        <begin position="120"/>
        <end position="344"/>
    </location>
</feature>
<proteinExistence type="inferred from homology"/>
<evidence type="ECO:0000256" key="11">
    <source>
        <dbReference type="ARBA" id="ARBA00023157"/>
    </source>
</evidence>
<keyword evidence="10 15" id="KW-0408">Iron</keyword>
<dbReference type="PANTHER" id="PTHR31356">
    <property type="entry name" value="THYLAKOID LUMENAL 29 KDA PROTEIN, CHLOROPLASTIC-RELATED"/>
    <property type="match status" value="1"/>
</dbReference>
<dbReference type="Gene3D" id="1.10.420.10">
    <property type="entry name" value="Peroxidase, domain 2"/>
    <property type="match status" value="1"/>
</dbReference>
<dbReference type="PANTHER" id="PTHR31356:SF66">
    <property type="entry name" value="CATALASE-PEROXIDASE"/>
    <property type="match status" value="1"/>
</dbReference>
<feature type="disulfide bond" evidence="16">
    <location>
        <begin position="275"/>
        <end position="340"/>
    </location>
</feature>
<evidence type="ECO:0000256" key="4">
    <source>
        <dbReference type="ARBA" id="ARBA00022559"/>
    </source>
</evidence>
<dbReference type="Proteomes" id="UP001219525">
    <property type="component" value="Unassembled WGS sequence"/>
</dbReference>
<evidence type="ECO:0000256" key="1">
    <source>
        <dbReference type="ARBA" id="ARBA00004613"/>
    </source>
</evidence>
<dbReference type="InterPro" id="IPR019793">
    <property type="entry name" value="Peroxidases_heam-ligand_BS"/>
</dbReference>
<keyword evidence="11 16" id="KW-1015">Disulfide bond</keyword>
<keyword evidence="3" id="KW-0964">Secreted</keyword>
<dbReference type="GO" id="GO:0005576">
    <property type="term" value="C:extracellular region"/>
    <property type="evidence" value="ECO:0007669"/>
    <property type="project" value="UniProtKB-SubCell"/>
</dbReference>
<keyword evidence="13" id="KW-0376">Hydrogen peroxide</keyword>
<dbReference type="PROSITE" id="PS00435">
    <property type="entry name" value="PEROXIDASE_1"/>
    <property type="match status" value="1"/>
</dbReference>
<keyword evidence="6 15" id="KW-0479">Metal-binding</keyword>
<dbReference type="PROSITE" id="PS50873">
    <property type="entry name" value="PEROXIDASE_4"/>
    <property type="match status" value="1"/>
</dbReference>
<evidence type="ECO:0000256" key="5">
    <source>
        <dbReference type="ARBA" id="ARBA00022617"/>
    </source>
</evidence>
<keyword evidence="8 15" id="KW-0106">Calcium</keyword>
<keyword evidence="12" id="KW-0325">Glycoprotein</keyword>
<dbReference type="InterPro" id="IPR001621">
    <property type="entry name" value="Ligninase"/>
</dbReference>
<feature type="binding site" evidence="15">
    <location>
        <position position="222"/>
    </location>
    <ligand>
        <name>Ca(2+)</name>
        <dbReference type="ChEBI" id="CHEBI:29108"/>
        <label>2</label>
    </ligand>
</feature>
<evidence type="ECO:0000313" key="21">
    <source>
        <dbReference type="Proteomes" id="UP001219525"/>
    </source>
</evidence>
<keyword evidence="7 18" id="KW-0732">Signal</keyword>
<evidence type="ECO:0000256" key="7">
    <source>
        <dbReference type="ARBA" id="ARBA00022729"/>
    </source>
</evidence>
<evidence type="ECO:0000256" key="10">
    <source>
        <dbReference type="ARBA" id="ARBA00023004"/>
    </source>
</evidence>
<organism evidence="20 21">
    <name type="scientific">Mycena pura</name>
    <dbReference type="NCBI Taxonomy" id="153505"/>
    <lineage>
        <taxon>Eukaryota</taxon>
        <taxon>Fungi</taxon>
        <taxon>Dikarya</taxon>
        <taxon>Basidiomycota</taxon>
        <taxon>Agaricomycotina</taxon>
        <taxon>Agaricomycetes</taxon>
        <taxon>Agaricomycetidae</taxon>
        <taxon>Agaricales</taxon>
        <taxon>Marasmiineae</taxon>
        <taxon>Mycenaceae</taxon>
        <taxon>Mycena</taxon>
    </lineage>
</organism>
<evidence type="ECO:0000256" key="12">
    <source>
        <dbReference type="ARBA" id="ARBA00023180"/>
    </source>
</evidence>
<feature type="binding site" evidence="15">
    <location>
        <position position="203"/>
    </location>
    <ligand>
        <name>Ca(2+)</name>
        <dbReference type="ChEBI" id="CHEBI:29108"/>
        <label>2</label>
    </ligand>
</feature>
<evidence type="ECO:0000259" key="19">
    <source>
        <dbReference type="PROSITE" id="PS50873"/>
    </source>
</evidence>
<feature type="disulfide bond" evidence="16">
    <location>
        <begin position="37"/>
        <end position="49"/>
    </location>
</feature>
<dbReference type="PRINTS" id="PR00462">
    <property type="entry name" value="LIGNINASE"/>
</dbReference>
<evidence type="ECO:0000256" key="16">
    <source>
        <dbReference type="PIRSR" id="PIRSR601621-4"/>
    </source>
</evidence>
<dbReference type="GO" id="GO:0004601">
    <property type="term" value="F:peroxidase activity"/>
    <property type="evidence" value="ECO:0007669"/>
    <property type="project" value="UniProtKB-KW"/>
</dbReference>
<evidence type="ECO:0000256" key="9">
    <source>
        <dbReference type="ARBA" id="ARBA00023002"/>
    </source>
</evidence>
<feature type="binding site" evidence="15">
    <location>
        <position position="81"/>
    </location>
    <ligand>
        <name>Ca(2+)</name>
        <dbReference type="ChEBI" id="CHEBI:29108"/>
        <label>1</label>
    </ligand>
</feature>
<evidence type="ECO:0000256" key="13">
    <source>
        <dbReference type="ARBA" id="ARBA00023324"/>
    </source>
</evidence>
<feature type="binding site" evidence="15">
    <location>
        <position position="93"/>
    </location>
    <ligand>
        <name>Ca(2+)</name>
        <dbReference type="ChEBI" id="CHEBI:29108"/>
        <label>1</label>
    </ligand>
</feature>
<keyword evidence="21" id="KW-1185">Reference proteome</keyword>
<evidence type="ECO:0000256" key="15">
    <source>
        <dbReference type="PIRSR" id="PIRSR601621-2"/>
    </source>
</evidence>
<dbReference type="AlphaFoldDB" id="A0AAD6XX83"/>
<dbReference type="Gene3D" id="1.10.520.10">
    <property type="match status" value="1"/>
</dbReference>
<comment type="similarity">
    <text evidence="2 17">Belongs to the peroxidase family. Ligninase subfamily.</text>
</comment>
<dbReference type="InterPro" id="IPR010255">
    <property type="entry name" value="Haem_peroxidase_sf"/>
</dbReference>
<feature type="active site" description="Proton acceptor" evidence="14">
    <location>
        <position position="80"/>
    </location>
</feature>
<feature type="disulfide bond" evidence="16">
    <location>
        <begin position="68"/>
        <end position="147"/>
    </location>
</feature>
<dbReference type="CDD" id="cd00692">
    <property type="entry name" value="ligninase"/>
    <property type="match status" value="1"/>
</dbReference>
<evidence type="ECO:0000256" key="6">
    <source>
        <dbReference type="ARBA" id="ARBA00022723"/>
    </source>
</evidence>
<reference evidence="20" key="1">
    <citation type="submission" date="2023-03" db="EMBL/GenBank/DDBJ databases">
        <title>Massive genome expansion in bonnet fungi (Mycena s.s.) driven by repeated elements and novel gene families across ecological guilds.</title>
        <authorList>
            <consortium name="Lawrence Berkeley National Laboratory"/>
            <person name="Harder C.B."/>
            <person name="Miyauchi S."/>
            <person name="Viragh M."/>
            <person name="Kuo A."/>
            <person name="Thoen E."/>
            <person name="Andreopoulos B."/>
            <person name="Lu D."/>
            <person name="Skrede I."/>
            <person name="Drula E."/>
            <person name="Henrissat B."/>
            <person name="Morin E."/>
            <person name="Kohler A."/>
            <person name="Barry K."/>
            <person name="LaButti K."/>
            <person name="Morin E."/>
            <person name="Salamov A."/>
            <person name="Lipzen A."/>
            <person name="Mereny Z."/>
            <person name="Hegedus B."/>
            <person name="Baldrian P."/>
            <person name="Stursova M."/>
            <person name="Weitz H."/>
            <person name="Taylor A."/>
            <person name="Grigoriev I.V."/>
            <person name="Nagy L.G."/>
            <person name="Martin F."/>
            <person name="Kauserud H."/>
        </authorList>
    </citation>
    <scope>NUCLEOTIDE SEQUENCE</scope>
    <source>
        <strain evidence="20">9144</strain>
    </source>
</reference>
<dbReference type="GO" id="GO:0034599">
    <property type="term" value="P:cellular response to oxidative stress"/>
    <property type="evidence" value="ECO:0007669"/>
    <property type="project" value="InterPro"/>
</dbReference>
<feature type="signal peptide" evidence="18">
    <location>
        <begin position="1"/>
        <end position="15"/>
    </location>
</feature>
<feature type="disulfide bond" evidence="16">
    <location>
        <begin position="48"/>
        <end position="311"/>
    </location>
</feature>
<dbReference type="SUPFAM" id="SSF48113">
    <property type="entry name" value="Heme-dependent peroxidases"/>
    <property type="match status" value="1"/>
</dbReference>
<feature type="chain" id="PRO_5041928300" description="Peroxidase" evidence="18">
    <location>
        <begin position="16"/>
        <end position="364"/>
    </location>
</feature>
<feature type="binding site" evidence="15">
    <location>
        <position position="97"/>
    </location>
    <ligand>
        <name>Ca(2+)</name>
        <dbReference type="ChEBI" id="CHEBI:29108"/>
        <label>1</label>
    </ligand>
</feature>
<dbReference type="GO" id="GO:0042744">
    <property type="term" value="P:hydrogen peroxide catabolic process"/>
    <property type="evidence" value="ECO:0007669"/>
    <property type="project" value="UniProtKB-KW"/>
</dbReference>
<dbReference type="GO" id="GO:0046872">
    <property type="term" value="F:metal ion binding"/>
    <property type="evidence" value="ECO:0007669"/>
    <property type="project" value="UniProtKB-UniRule"/>
</dbReference>
<dbReference type="PRINTS" id="PR00458">
    <property type="entry name" value="PEROXIDASE"/>
</dbReference>